<dbReference type="InterPro" id="IPR006566">
    <property type="entry name" value="FBD"/>
</dbReference>
<feature type="domain" description="F-box" evidence="1">
    <location>
        <begin position="1"/>
        <end position="49"/>
    </location>
</feature>
<dbReference type="Gene3D" id="3.80.10.10">
    <property type="entry name" value="Ribonuclease Inhibitor"/>
    <property type="match status" value="1"/>
</dbReference>
<evidence type="ECO:0000313" key="2">
    <source>
        <dbReference type="EMBL" id="CAA7062542.1"/>
    </source>
</evidence>
<organism evidence="2 3">
    <name type="scientific">Microthlaspi erraticum</name>
    <dbReference type="NCBI Taxonomy" id="1685480"/>
    <lineage>
        <taxon>Eukaryota</taxon>
        <taxon>Viridiplantae</taxon>
        <taxon>Streptophyta</taxon>
        <taxon>Embryophyta</taxon>
        <taxon>Tracheophyta</taxon>
        <taxon>Spermatophyta</taxon>
        <taxon>Magnoliopsida</taxon>
        <taxon>eudicotyledons</taxon>
        <taxon>Gunneridae</taxon>
        <taxon>Pentapetalae</taxon>
        <taxon>rosids</taxon>
        <taxon>malvids</taxon>
        <taxon>Brassicales</taxon>
        <taxon>Brassicaceae</taxon>
        <taxon>Coluteocarpeae</taxon>
        <taxon>Microthlaspi</taxon>
    </lineage>
</organism>
<evidence type="ECO:0000313" key="3">
    <source>
        <dbReference type="Proteomes" id="UP000467841"/>
    </source>
</evidence>
<dbReference type="CDD" id="cd22160">
    <property type="entry name" value="F-box_AtFBL13-like"/>
    <property type="match status" value="1"/>
</dbReference>
<dbReference type="OrthoDB" id="1105558at2759"/>
<dbReference type="PANTHER" id="PTHR31900:SF34">
    <property type="entry name" value="EMB|CAB62440.1-RELATED"/>
    <property type="match status" value="1"/>
</dbReference>
<dbReference type="PANTHER" id="PTHR31900">
    <property type="entry name" value="F-BOX/RNI SUPERFAMILY PROTEIN-RELATED"/>
    <property type="match status" value="1"/>
</dbReference>
<dbReference type="InterPro" id="IPR050232">
    <property type="entry name" value="FBL13/AtMIF1-like"/>
</dbReference>
<name>A0A6D2LM45_9BRAS</name>
<comment type="caution">
    <text evidence="2">The sequence shown here is derived from an EMBL/GenBank/DDBJ whole genome shotgun (WGS) entry which is preliminary data.</text>
</comment>
<keyword evidence="3" id="KW-1185">Reference proteome</keyword>
<dbReference type="SUPFAM" id="SSF81383">
    <property type="entry name" value="F-box domain"/>
    <property type="match status" value="1"/>
</dbReference>
<protein>
    <recommendedName>
        <fullName evidence="1">F-box domain-containing protein</fullName>
    </recommendedName>
</protein>
<dbReference type="Gene3D" id="1.20.1280.50">
    <property type="match status" value="1"/>
</dbReference>
<dbReference type="Pfam" id="PF24758">
    <property type="entry name" value="LRR_At5g56370"/>
    <property type="match status" value="1"/>
</dbReference>
<dbReference type="SUPFAM" id="SSF52058">
    <property type="entry name" value="L domain-like"/>
    <property type="match status" value="1"/>
</dbReference>
<reference evidence="2" key="1">
    <citation type="submission" date="2020-01" db="EMBL/GenBank/DDBJ databases">
        <authorList>
            <person name="Mishra B."/>
        </authorList>
    </citation>
    <scope>NUCLEOTIDE SEQUENCE [LARGE SCALE GENOMIC DNA]</scope>
</reference>
<dbReference type="SMART" id="SM00579">
    <property type="entry name" value="FBD"/>
    <property type="match status" value="1"/>
</dbReference>
<dbReference type="SMART" id="SM00256">
    <property type="entry name" value="FBOX"/>
    <property type="match status" value="1"/>
</dbReference>
<dbReference type="InterPro" id="IPR053781">
    <property type="entry name" value="F-box_AtFBL13-like"/>
</dbReference>
<dbReference type="AlphaFoldDB" id="A0A6D2LM45"/>
<dbReference type="InterPro" id="IPR001810">
    <property type="entry name" value="F-box_dom"/>
</dbReference>
<dbReference type="Pfam" id="PF00646">
    <property type="entry name" value="F-box"/>
    <property type="match status" value="1"/>
</dbReference>
<dbReference type="Proteomes" id="UP000467841">
    <property type="component" value="Unassembled WGS sequence"/>
</dbReference>
<gene>
    <name evidence="2" type="ORF">MERR_LOCUS49778</name>
</gene>
<accession>A0A6D2LM45</accession>
<dbReference type="InterPro" id="IPR032675">
    <property type="entry name" value="LRR_dom_sf"/>
</dbReference>
<dbReference type="InterPro" id="IPR036047">
    <property type="entry name" value="F-box-like_dom_sf"/>
</dbReference>
<sequence>MSNINDLPDDLLVKILSYIPTKDVVGTCLLSKRWESLWTHVTRLEYDQEHHYARRTGFSRFVDKSLLSHQASLLESLHFKLKSGYAYRDIGLWIRTAINRRIRELTLECSEILIHLPSRLFTCETLVILKLKGWIDLNIPLTASLPSLKTLHIVLLRKSNYESFSRLLSNCPVLDDLMVEQRRSNDMSKLNVSVPSLQRLSIRTVIESENGLSYFIDDKNIPKVEINAPSLKYLNIDDDRGNDFDVINKDLHQVVEARIKANETSTKDFLRYLTSSVKSLSLSSLKLEDVYPTGSFFIQLVHLEICTSTNGWLKLLANMLEGSLKLRVLKLFYVREHSNWWMPSFDRWDPPSSVPSCMVSSLETLEWRGYLGREIEFELMIYLLKHSLCLKTAIVTSNEFKGAEEMYQMVEVPAPVPVGSKICKLVFDV</sequence>
<dbReference type="EMBL" id="CACVBM020001940">
    <property type="protein sequence ID" value="CAA7062542.1"/>
    <property type="molecule type" value="Genomic_DNA"/>
</dbReference>
<evidence type="ECO:0000259" key="1">
    <source>
        <dbReference type="PROSITE" id="PS50181"/>
    </source>
</evidence>
<proteinExistence type="predicted"/>
<dbReference type="PROSITE" id="PS50181">
    <property type="entry name" value="FBOX"/>
    <property type="match status" value="1"/>
</dbReference>
<dbReference type="InterPro" id="IPR055411">
    <property type="entry name" value="LRR_FXL15/At3g58940/PEG3-like"/>
</dbReference>
<dbReference type="Pfam" id="PF08387">
    <property type="entry name" value="FBD"/>
    <property type="match status" value="1"/>
</dbReference>